<proteinExistence type="predicted"/>
<sequence length="139" mass="15140">MGELTAQVAVGRCEGTRRPVEINCWKDRLSAIASASLGGELAIGAGGEGRVRRLRDERARGGACRGGTAWLGRRHRGRLRAWRRRRSGRGERRWRSGVGPLGAGRAAGASVGARGRRREVLDLNHGEMREEKLGARCFA</sequence>
<organism evidence="2 3">
    <name type="scientific">Asparagus officinalis</name>
    <name type="common">Garden asparagus</name>
    <dbReference type="NCBI Taxonomy" id="4686"/>
    <lineage>
        <taxon>Eukaryota</taxon>
        <taxon>Viridiplantae</taxon>
        <taxon>Streptophyta</taxon>
        <taxon>Embryophyta</taxon>
        <taxon>Tracheophyta</taxon>
        <taxon>Spermatophyta</taxon>
        <taxon>Magnoliopsida</taxon>
        <taxon>Liliopsida</taxon>
        <taxon>Asparagales</taxon>
        <taxon>Asparagaceae</taxon>
        <taxon>Asparagoideae</taxon>
        <taxon>Asparagus</taxon>
    </lineage>
</organism>
<keyword evidence="3" id="KW-1185">Reference proteome</keyword>
<accession>A0A5P1EZF9</accession>
<protein>
    <submittedName>
        <fullName evidence="2">Uncharacterized protein</fullName>
    </submittedName>
</protein>
<dbReference type="Proteomes" id="UP000243459">
    <property type="component" value="Chromosome 4"/>
</dbReference>
<dbReference type="EMBL" id="CM007384">
    <property type="protein sequence ID" value="ONK71486.1"/>
    <property type="molecule type" value="Genomic_DNA"/>
</dbReference>
<reference evidence="3" key="1">
    <citation type="journal article" date="2017" name="Nat. Commun.">
        <title>The asparagus genome sheds light on the origin and evolution of a young Y chromosome.</title>
        <authorList>
            <person name="Harkess A."/>
            <person name="Zhou J."/>
            <person name="Xu C."/>
            <person name="Bowers J.E."/>
            <person name="Van der Hulst R."/>
            <person name="Ayyampalayam S."/>
            <person name="Mercati F."/>
            <person name="Riccardi P."/>
            <person name="McKain M.R."/>
            <person name="Kakrana A."/>
            <person name="Tang H."/>
            <person name="Ray J."/>
            <person name="Groenendijk J."/>
            <person name="Arikit S."/>
            <person name="Mathioni S.M."/>
            <person name="Nakano M."/>
            <person name="Shan H."/>
            <person name="Telgmann-Rauber A."/>
            <person name="Kanno A."/>
            <person name="Yue Z."/>
            <person name="Chen H."/>
            <person name="Li W."/>
            <person name="Chen Y."/>
            <person name="Xu X."/>
            <person name="Zhang Y."/>
            <person name="Luo S."/>
            <person name="Chen H."/>
            <person name="Gao J."/>
            <person name="Mao Z."/>
            <person name="Pires J.C."/>
            <person name="Luo M."/>
            <person name="Kudrna D."/>
            <person name="Wing R.A."/>
            <person name="Meyers B.C."/>
            <person name="Yi K."/>
            <person name="Kong H."/>
            <person name="Lavrijsen P."/>
            <person name="Sunseri F."/>
            <person name="Falavigna A."/>
            <person name="Ye Y."/>
            <person name="Leebens-Mack J.H."/>
            <person name="Chen G."/>
        </authorList>
    </citation>
    <scope>NUCLEOTIDE SEQUENCE [LARGE SCALE GENOMIC DNA]</scope>
    <source>
        <strain evidence="3">cv. DH0086</strain>
    </source>
</reference>
<name>A0A5P1EZF9_ASPOF</name>
<dbReference type="AlphaFoldDB" id="A0A5P1EZF9"/>
<gene>
    <name evidence="2" type="ORF">A4U43_C04F9150</name>
</gene>
<dbReference type="Gramene" id="ONK71486">
    <property type="protein sequence ID" value="ONK71486"/>
    <property type="gene ID" value="A4U43_C04F9150"/>
</dbReference>
<feature type="region of interest" description="Disordered" evidence="1">
    <location>
        <begin position="85"/>
        <end position="109"/>
    </location>
</feature>
<evidence type="ECO:0000256" key="1">
    <source>
        <dbReference type="SAM" id="MobiDB-lite"/>
    </source>
</evidence>
<evidence type="ECO:0000313" key="2">
    <source>
        <dbReference type="EMBL" id="ONK71486.1"/>
    </source>
</evidence>
<evidence type="ECO:0000313" key="3">
    <source>
        <dbReference type="Proteomes" id="UP000243459"/>
    </source>
</evidence>